<evidence type="ECO:0000256" key="3">
    <source>
        <dbReference type="ARBA" id="ARBA00047806"/>
    </source>
</evidence>
<comment type="catalytic activity">
    <reaction evidence="4">
        <text>[thioredoxin]-disulfide + L-methionine + H2O = L-methionine (S)-S-oxide + [thioredoxin]-dithiol</text>
        <dbReference type="Rhea" id="RHEA:19993"/>
        <dbReference type="Rhea" id="RHEA-COMP:10698"/>
        <dbReference type="Rhea" id="RHEA-COMP:10700"/>
        <dbReference type="ChEBI" id="CHEBI:15377"/>
        <dbReference type="ChEBI" id="CHEBI:29950"/>
        <dbReference type="ChEBI" id="CHEBI:50058"/>
        <dbReference type="ChEBI" id="CHEBI:57844"/>
        <dbReference type="ChEBI" id="CHEBI:58772"/>
        <dbReference type="EC" id="1.8.4.11"/>
    </reaction>
</comment>
<dbReference type="InterPro" id="IPR036509">
    <property type="entry name" value="Met_Sox_Rdtase_MsrA_sf"/>
</dbReference>
<evidence type="ECO:0000313" key="6">
    <source>
        <dbReference type="EMBL" id="PZO82869.1"/>
    </source>
</evidence>
<dbReference type="Proteomes" id="UP000249557">
    <property type="component" value="Unassembled WGS sequence"/>
</dbReference>
<keyword evidence="2" id="KW-0560">Oxidoreductase</keyword>
<feature type="domain" description="Peptide methionine sulphoxide reductase MsrA" evidence="5">
    <location>
        <begin position="17"/>
        <end position="54"/>
    </location>
</feature>
<dbReference type="PANTHER" id="PTHR43774">
    <property type="entry name" value="PEPTIDE METHIONINE SULFOXIDE REDUCTASE"/>
    <property type="match status" value="1"/>
</dbReference>
<feature type="non-terminal residue" evidence="6">
    <location>
        <position position="54"/>
    </location>
</feature>
<dbReference type="GO" id="GO:0008113">
    <property type="term" value="F:peptide-methionine (S)-S-oxide reductase activity"/>
    <property type="evidence" value="ECO:0007669"/>
    <property type="project" value="UniProtKB-EC"/>
</dbReference>
<dbReference type="EC" id="1.8.4.11" evidence="1"/>
<sequence>MTPSIQKDFQDDSQTVATFAGGCFWCIEAEFRRLPGVLSTTCGYEGGQTENPTY</sequence>
<dbReference type="PROSITE" id="PS51257">
    <property type="entry name" value="PROKAR_LIPOPROTEIN"/>
    <property type="match status" value="1"/>
</dbReference>
<comment type="caution">
    <text evidence="6">The sequence shown here is derived from an EMBL/GenBank/DDBJ whole genome shotgun (WGS) entry which is preliminary data.</text>
</comment>
<accession>A0A2W4ZRV9</accession>
<dbReference type="InterPro" id="IPR002569">
    <property type="entry name" value="Met_Sox_Rdtase_MsrA_dom"/>
</dbReference>
<evidence type="ECO:0000256" key="1">
    <source>
        <dbReference type="ARBA" id="ARBA00012502"/>
    </source>
</evidence>
<evidence type="ECO:0000313" key="7">
    <source>
        <dbReference type="Proteomes" id="UP000249557"/>
    </source>
</evidence>
<proteinExistence type="predicted"/>
<dbReference type="PANTHER" id="PTHR43774:SF1">
    <property type="entry name" value="PEPTIDE METHIONINE SULFOXIDE REDUCTASE MSRA 2"/>
    <property type="match status" value="1"/>
</dbReference>
<gene>
    <name evidence="6" type="ORF">DI626_09615</name>
</gene>
<dbReference type="Pfam" id="PF01625">
    <property type="entry name" value="PMSR"/>
    <property type="match status" value="1"/>
</dbReference>
<dbReference type="EMBL" id="QFNK01000235">
    <property type="protein sequence ID" value="PZO82869.1"/>
    <property type="molecule type" value="Genomic_DNA"/>
</dbReference>
<reference evidence="6 7" key="1">
    <citation type="submission" date="2017-08" db="EMBL/GenBank/DDBJ databases">
        <title>Infants hospitalized years apart are colonized by the same room-sourced microbial strains.</title>
        <authorList>
            <person name="Brooks B."/>
            <person name="Olm M.R."/>
            <person name="Firek B.A."/>
            <person name="Baker R."/>
            <person name="Thomas B.C."/>
            <person name="Morowitz M.J."/>
            <person name="Banfield J.F."/>
        </authorList>
    </citation>
    <scope>NUCLEOTIDE SEQUENCE [LARGE SCALE GENOMIC DNA]</scope>
    <source>
        <strain evidence="6">S2_018_000_R2_104</strain>
    </source>
</reference>
<dbReference type="Gene3D" id="3.30.1060.10">
    <property type="entry name" value="Peptide methionine sulphoxide reductase MsrA"/>
    <property type="match status" value="1"/>
</dbReference>
<name>A0A2W4ZRV9_9BACT</name>
<organism evidence="6 7">
    <name type="scientific">Micavibrio aeruginosavorus</name>
    <dbReference type="NCBI Taxonomy" id="349221"/>
    <lineage>
        <taxon>Bacteria</taxon>
        <taxon>Pseudomonadati</taxon>
        <taxon>Bdellovibrionota</taxon>
        <taxon>Bdellovibrionia</taxon>
        <taxon>Bdellovibrionales</taxon>
        <taxon>Pseudobdellovibrionaceae</taxon>
        <taxon>Micavibrio</taxon>
    </lineage>
</organism>
<evidence type="ECO:0000256" key="4">
    <source>
        <dbReference type="ARBA" id="ARBA00048782"/>
    </source>
</evidence>
<dbReference type="SUPFAM" id="SSF55068">
    <property type="entry name" value="Peptide methionine sulfoxide reductase"/>
    <property type="match status" value="1"/>
</dbReference>
<protein>
    <recommendedName>
        <fullName evidence="1">peptide-methionine (S)-S-oxide reductase</fullName>
        <ecNumber evidence="1">1.8.4.11</ecNumber>
    </recommendedName>
</protein>
<evidence type="ECO:0000259" key="5">
    <source>
        <dbReference type="Pfam" id="PF01625"/>
    </source>
</evidence>
<dbReference type="AlphaFoldDB" id="A0A2W4ZRV9"/>
<evidence type="ECO:0000256" key="2">
    <source>
        <dbReference type="ARBA" id="ARBA00023002"/>
    </source>
</evidence>
<comment type="catalytic activity">
    <reaction evidence="3">
        <text>L-methionyl-[protein] + [thioredoxin]-disulfide + H2O = L-methionyl-(S)-S-oxide-[protein] + [thioredoxin]-dithiol</text>
        <dbReference type="Rhea" id="RHEA:14217"/>
        <dbReference type="Rhea" id="RHEA-COMP:10698"/>
        <dbReference type="Rhea" id="RHEA-COMP:10700"/>
        <dbReference type="Rhea" id="RHEA-COMP:12313"/>
        <dbReference type="Rhea" id="RHEA-COMP:12315"/>
        <dbReference type="ChEBI" id="CHEBI:15377"/>
        <dbReference type="ChEBI" id="CHEBI:16044"/>
        <dbReference type="ChEBI" id="CHEBI:29950"/>
        <dbReference type="ChEBI" id="CHEBI:44120"/>
        <dbReference type="ChEBI" id="CHEBI:50058"/>
        <dbReference type="EC" id="1.8.4.11"/>
    </reaction>
</comment>